<protein>
    <submittedName>
        <fullName evidence="1">Uncharacterized protein</fullName>
    </submittedName>
</protein>
<accession>A0ACB9RGV5</accession>
<sequence>MVAQDGQAAGSCARNVLGGRNIRCLLGGHFLIATNHSTLALYTPILAAVFSRNPTVYSNGFPEMDEEGGNILGAIYDEDDHEDIYDDVEMVDVEDGEIVDSVAGGGEGADDGTPAKQEPRSKNRRRRANERKNKRKNKRKRGSSPCTDIDRFVLDTCRRLKEKKSYMVYTAVGCLGVAALSDLVREVDAIQACGGQMTADGKRNRTGGGVLWSIIKAREPDAYQKIMKGAKEFEKLFRSHHVRQRTDKVASSHGSGEECAEEQHPSAPLDGSSQITPVLNSNDQSAAEEKRRPVKDRIRVPVSYDDITGDPGDEANQQQYRGIHPDI</sequence>
<evidence type="ECO:0000313" key="1">
    <source>
        <dbReference type="EMBL" id="KAI4377657.1"/>
    </source>
</evidence>
<keyword evidence="2" id="KW-1185">Reference proteome</keyword>
<reference evidence="2" key="1">
    <citation type="journal article" date="2023" name="Front. Plant Sci.">
        <title>Chromosomal-level genome assembly of Melastoma candidum provides insights into trichome evolution.</title>
        <authorList>
            <person name="Zhong Y."/>
            <person name="Wu W."/>
            <person name="Sun C."/>
            <person name="Zou P."/>
            <person name="Liu Y."/>
            <person name="Dai S."/>
            <person name="Zhou R."/>
        </authorList>
    </citation>
    <scope>NUCLEOTIDE SEQUENCE [LARGE SCALE GENOMIC DNA]</scope>
</reference>
<dbReference type="EMBL" id="CM042883">
    <property type="protein sequence ID" value="KAI4377657.1"/>
    <property type="molecule type" value="Genomic_DNA"/>
</dbReference>
<dbReference type="Proteomes" id="UP001057402">
    <property type="component" value="Chromosome 4"/>
</dbReference>
<proteinExistence type="predicted"/>
<gene>
    <name evidence="1" type="ORF">MLD38_015249</name>
</gene>
<comment type="caution">
    <text evidence="1">The sequence shown here is derived from an EMBL/GenBank/DDBJ whole genome shotgun (WGS) entry which is preliminary data.</text>
</comment>
<organism evidence="1 2">
    <name type="scientific">Melastoma candidum</name>
    <dbReference type="NCBI Taxonomy" id="119954"/>
    <lineage>
        <taxon>Eukaryota</taxon>
        <taxon>Viridiplantae</taxon>
        <taxon>Streptophyta</taxon>
        <taxon>Embryophyta</taxon>
        <taxon>Tracheophyta</taxon>
        <taxon>Spermatophyta</taxon>
        <taxon>Magnoliopsida</taxon>
        <taxon>eudicotyledons</taxon>
        <taxon>Gunneridae</taxon>
        <taxon>Pentapetalae</taxon>
        <taxon>rosids</taxon>
        <taxon>malvids</taxon>
        <taxon>Myrtales</taxon>
        <taxon>Melastomataceae</taxon>
        <taxon>Melastomatoideae</taxon>
        <taxon>Melastomateae</taxon>
        <taxon>Melastoma</taxon>
    </lineage>
</organism>
<name>A0ACB9RGV5_9MYRT</name>
<evidence type="ECO:0000313" key="2">
    <source>
        <dbReference type="Proteomes" id="UP001057402"/>
    </source>
</evidence>